<feature type="chain" id="PRO_5041200442" evidence="3">
    <location>
        <begin position="20"/>
        <end position="176"/>
    </location>
</feature>
<dbReference type="Proteomes" id="UP001168821">
    <property type="component" value="Unassembled WGS sequence"/>
</dbReference>
<evidence type="ECO:0000256" key="1">
    <source>
        <dbReference type="PROSITE-ProRule" id="PRU00497"/>
    </source>
</evidence>
<dbReference type="Pfam" id="PF00379">
    <property type="entry name" value="Chitin_bind_4"/>
    <property type="match status" value="1"/>
</dbReference>
<dbReference type="PROSITE" id="PS51155">
    <property type="entry name" value="CHIT_BIND_RR_2"/>
    <property type="match status" value="1"/>
</dbReference>
<gene>
    <name evidence="4" type="ORF">Zmor_015332</name>
</gene>
<organism evidence="4 5">
    <name type="scientific">Zophobas morio</name>
    <dbReference type="NCBI Taxonomy" id="2755281"/>
    <lineage>
        <taxon>Eukaryota</taxon>
        <taxon>Metazoa</taxon>
        <taxon>Ecdysozoa</taxon>
        <taxon>Arthropoda</taxon>
        <taxon>Hexapoda</taxon>
        <taxon>Insecta</taxon>
        <taxon>Pterygota</taxon>
        <taxon>Neoptera</taxon>
        <taxon>Endopterygota</taxon>
        <taxon>Coleoptera</taxon>
        <taxon>Polyphaga</taxon>
        <taxon>Cucujiformia</taxon>
        <taxon>Tenebrionidae</taxon>
        <taxon>Zophobas</taxon>
    </lineage>
</organism>
<reference evidence="4" key="1">
    <citation type="journal article" date="2023" name="G3 (Bethesda)">
        <title>Whole genome assemblies of Zophobas morio and Tenebrio molitor.</title>
        <authorList>
            <person name="Kaur S."/>
            <person name="Stinson S.A."/>
            <person name="diCenzo G.C."/>
        </authorList>
    </citation>
    <scope>NUCLEOTIDE SEQUENCE</scope>
    <source>
        <strain evidence="4">QUZm001</strain>
    </source>
</reference>
<feature type="region of interest" description="Disordered" evidence="2">
    <location>
        <begin position="146"/>
        <end position="176"/>
    </location>
</feature>
<feature type="signal peptide" evidence="3">
    <location>
        <begin position="1"/>
        <end position="19"/>
    </location>
</feature>
<evidence type="ECO:0000256" key="3">
    <source>
        <dbReference type="SAM" id="SignalP"/>
    </source>
</evidence>
<dbReference type="GO" id="GO:0042302">
    <property type="term" value="F:structural constituent of cuticle"/>
    <property type="evidence" value="ECO:0007669"/>
    <property type="project" value="UniProtKB-UniRule"/>
</dbReference>
<protein>
    <submittedName>
        <fullName evidence="4">Uncharacterized protein</fullName>
    </submittedName>
</protein>
<evidence type="ECO:0000313" key="4">
    <source>
        <dbReference type="EMBL" id="KAJ3656242.1"/>
    </source>
</evidence>
<keyword evidence="1" id="KW-0193">Cuticle</keyword>
<evidence type="ECO:0000313" key="5">
    <source>
        <dbReference type="Proteomes" id="UP001168821"/>
    </source>
</evidence>
<keyword evidence="5" id="KW-1185">Reference proteome</keyword>
<evidence type="ECO:0000256" key="2">
    <source>
        <dbReference type="SAM" id="MobiDB-lite"/>
    </source>
</evidence>
<comment type="caution">
    <text evidence="4">The sequence shown here is derived from an EMBL/GenBank/DDBJ whole genome shotgun (WGS) entry which is preliminary data.</text>
</comment>
<sequence length="176" mass="19090">MDSLLVTVVVLKIFCVANGKPVSQDNLPYISEVTATHFGKSQDFKDVKIPPEQNSINNQPHSFNSTNDGSGNYYFQFRTFNLQRYEIGELKNAGTDNEIQVVRGQYVDRYKGNRGDVVRKIGYVADENGYRPFVVSVDFVPSLVAASSPPRPGAPAGPKTDISSAALGSLIGGNSG</sequence>
<accession>A0AA38MH40</accession>
<dbReference type="AlphaFoldDB" id="A0AA38MH40"/>
<keyword evidence="3" id="KW-0732">Signal</keyword>
<proteinExistence type="predicted"/>
<dbReference type="EMBL" id="JALNTZ010000004">
    <property type="protein sequence ID" value="KAJ3656242.1"/>
    <property type="molecule type" value="Genomic_DNA"/>
</dbReference>
<dbReference type="InterPro" id="IPR000618">
    <property type="entry name" value="Insect_cuticle"/>
</dbReference>
<name>A0AA38MH40_9CUCU</name>